<dbReference type="InterPro" id="IPR047153">
    <property type="entry name" value="TRIM45/56/19-like"/>
</dbReference>
<evidence type="ECO:0000313" key="5">
    <source>
        <dbReference type="Proteomes" id="UP000596742"/>
    </source>
</evidence>
<dbReference type="CDD" id="cd19757">
    <property type="entry name" value="Bbox1"/>
    <property type="match status" value="1"/>
</dbReference>
<feature type="domain" description="B box-type" evidence="3">
    <location>
        <begin position="10"/>
        <end position="52"/>
    </location>
</feature>
<dbReference type="Gene3D" id="2.130.10.10">
    <property type="entry name" value="YVTN repeat-like/Quinoprotein amine dehydrogenase"/>
    <property type="match status" value="1"/>
</dbReference>
<evidence type="ECO:0000259" key="3">
    <source>
        <dbReference type="PROSITE" id="PS50119"/>
    </source>
</evidence>
<dbReference type="Proteomes" id="UP000596742">
    <property type="component" value="Unassembled WGS sequence"/>
</dbReference>
<evidence type="ECO:0000256" key="1">
    <source>
        <dbReference type="PROSITE-ProRule" id="PRU00024"/>
    </source>
</evidence>
<dbReference type="Gene3D" id="2.80.10.50">
    <property type="match status" value="1"/>
</dbReference>
<dbReference type="Gene3D" id="3.30.160.60">
    <property type="entry name" value="Classic Zinc Finger"/>
    <property type="match status" value="1"/>
</dbReference>
<dbReference type="EMBL" id="UYJE01008421">
    <property type="protein sequence ID" value="VDI63809.1"/>
    <property type="molecule type" value="Genomic_DNA"/>
</dbReference>
<dbReference type="PROSITE" id="PS50119">
    <property type="entry name" value="ZF_BBOX"/>
    <property type="match status" value="1"/>
</dbReference>
<organism evidence="4 5">
    <name type="scientific">Mytilus galloprovincialis</name>
    <name type="common">Mediterranean mussel</name>
    <dbReference type="NCBI Taxonomy" id="29158"/>
    <lineage>
        <taxon>Eukaryota</taxon>
        <taxon>Metazoa</taxon>
        <taxon>Spiralia</taxon>
        <taxon>Lophotrochozoa</taxon>
        <taxon>Mollusca</taxon>
        <taxon>Bivalvia</taxon>
        <taxon>Autobranchia</taxon>
        <taxon>Pteriomorphia</taxon>
        <taxon>Mytilida</taxon>
        <taxon>Mytiloidea</taxon>
        <taxon>Mytilidae</taxon>
        <taxon>Mytilinae</taxon>
        <taxon>Mytilus</taxon>
    </lineage>
</organism>
<keyword evidence="2" id="KW-0175">Coiled coil</keyword>
<dbReference type="OrthoDB" id="6116613at2759"/>
<comment type="caution">
    <text evidence="4">The sequence shown here is derived from an EMBL/GenBank/DDBJ whole genome shotgun (WGS) entry which is preliminary data.</text>
</comment>
<proteinExistence type="predicted"/>
<dbReference type="SUPFAM" id="SSF57845">
    <property type="entry name" value="B-box zinc-binding domain"/>
    <property type="match status" value="1"/>
</dbReference>
<name>A0A8B6GHC4_MYTGA</name>
<feature type="coiled-coil region" evidence="2">
    <location>
        <begin position="189"/>
        <end position="246"/>
    </location>
</feature>
<keyword evidence="1" id="KW-0863">Zinc-finger</keyword>
<keyword evidence="5" id="KW-1185">Reference proteome</keyword>
<evidence type="ECO:0000256" key="2">
    <source>
        <dbReference type="SAM" id="Coils"/>
    </source>
</evidence>
<dbReference type="InterPro" id="IPR000315">
    <property type="entry name" value="Znf_B-box"/>
</dbReference>
<reference evidence="4" key="1">
    <citation type="submission" date="2018-11" db="EMBL/GenBank/DDBJ databases">
        <authorList>
            <person name="Alioto T."/>
            <person name="Alioto T."/>
        </authorList>
    </citation>
    <scope>NUCLEOTIDE SEQUENCE</scope>
</reference>
<evidence type="ECO:0000313" key="4">
    <source>
        <dbReference type="EMBL" id="VDI63809.1"/>
    </source>
</evidence>
<dbReference type="AlphaFoldDB" id="A0A8B6GHC4"/>
<dbReference type="InterPro" id="IPR015943">
    <property type="entry name" value="WD40/YVTN_repeat-like_dom_sf"/>
</dbReference>
<dbReference type="PANTHER" id="PTHR25462">
    <property type="entry name" value="BONUS, ISOFORM C-RELATED"/>
    <property type="match status" value="1"/>
</dbReference>
<dbReference type="Pfam" id="PF00643">
    <property type="entry name" value="zf-B_box"/>
    <property type="match status" value="1"/>
</dbReference>
<dbReference type="GO" id="GO:0008270">
    <property type="term" value="F:zinc ion binding"/>
    <property type="evidence" value="ECO:0007669"/>
    <property type="project" value="UniProtKB-KW"/>
</dbReference>
<gene>
    <name evidence="4" type="ORF">MGAL_10B000814</name>
</gene>
<dbReference type="PANTHER" id="PTHR25462:SF296">
    <property type="entry name" value="MEIOTIC P26, ISOFORM F"/>
    <property type="match status" value="1"/>
</dbReference>
<keyword evidence="1" id="KW-0479">Metal-binding</keyword>
<keyword evidence="1" id="KW-0862">Zinc</keyword>
<protein>
    <recommendedName>
        <fullName evidence="3">B box-type domain-containing protein</fullName>
    </recommendedName>
</protein>
<dbReference type="SUPFAM" id="SSF101898">
    <property type="entry name" value="NHL repeat"/>
    <property type="match status" value="1"/>
</dbReference>
<accession>A0A8B6GHC4</accession>
<sequence length="548" mass="62404">MSVESFCEPCTSDNKQSSAKYWCVECDEALCYQCTKHHKLSKATKTHHLMDFTQKSSCPSDITSLKCVQHPGKQLEYFCTDHDAICCRDCLAKTHKSCDKTVSLDTAAEHVKQSEVFTDCKERLRAYLKSIDSILKNRDKNLNDIQTTGKAIMAEIKSIQGKLIQRINEIAKNMIRNINTIIEDDSKHLQSENDQVLNLRQSAELYQKDITFVKENVPDKPSFIFIRKMSDNISKIEENLQSRLQKFEDVWIEFQESAEVAKVESFGNVTVKRQPSSVSFHPEKQRQAQTLSVQTTCQTFELETQIDVSGKSITGMAITDDNMLLLCDHGCYEVFVYNEMNQYISSVKMSSQTWDITVIPKNSTAVVTFDTKYIQFIYVKTLSPGKRITITTDSERLYAITSTSDNIMVGGTGNIYILDIEGNTLSVINVQIGSILYMNYLETRKQFYCTDGGNVCCMMQDGTEAFTFSIKNETAYRSITTDNHENVYIIERNTGNIQRLHPDGTVDRDILTKNCGIKDPLALCFNKTFDKLYISNYGSKEILIFNCK</sequence>